<dbReference type="PANTHER" id="PTHR46345">
    <property type="entry name" value="INVERTED FORMIN-2"/>
    <property type="match status" value="1"/>
</dbReference>
<keyword evidence="1" id="KW-0175">Coiled coil</keyword>
<name>A0A7R9KNU7_9ACAR</name>
<dbReference type="Gene3D" id="1.20.58.2220">
    <property type="entry name" value="Formin, FH2 domain"/>
    <property type="match status" value="1"/>
</dbReference>
<reference evidence="4" key="1">
    <citation type="submission" date="2020-11" db="EMBL/GenBank/DDBJ databases">
        <authorList>
            <person name="Tran Van P."/>
        </authorList>
    </citation>
    <scope>NUCLEOTIDE SEQUENCE</scope>
</reference>
<dbReference type="InterPro" id="IPR015425">
    <property type="entry name" value="FH2_Formin"/>
</dbReference>
<dbReference type="Pfam" id="PF02181">
    <property type="entry name" value="FH2"/>
    <property type="match status" value="1"/>
</dbReference>
<feature type="compositionally biased region" description="Polar residues" evidence="2">
    <location>
        <begin position="51"/>
        <end position="60"/>
    </location>
</feature>
<dbReference type="SUPFAM" id="SSF101447">
    <property type="entry name" value="Formin homology 2 domain (FH2 domain)"/>
    <property type="match status" value="1"/>
</dbReference>
<evidence type="ECO:0000313" key="4">
    <source>
        <dbReference type="EMBL" id="CAD7626235.1"/>
    </source>
</evidence>
<dbReference type="EMBL" id="CAJPIZ010003679">
    <property type="protein sequence ID" value="CAG2106665.1"/>
    <property type="molecule type" value="Genomic_DNA"/>
</dbReference>
<organism evidence="4">
    <name type="scientific">Medioppia subpectinata</name>
    <dbReference type="NCBI Taxonomy" id="1979941"/>
    <lineage>
        <taxon>Eukaryota</taxon>
        <taxon>Metazoa</taxon>
        <taxon>Ecdysozoa</taxon>
        <taxon>Arthropoda</taxon>
        <taxon>Chelicerata</taxon>
        <taxon>Arachnida</taxon>
        <taxon>Acari</taxon>
        <taxon>Acariformes</taxon>
        <taxon>Sarcoptiformes</taxon>
        <taxon>Oribatida</taxon>
        <taxon>Brachypylina</taxon>
        <taxon>Oppioidea</taxon>
        <taxon>Oppiidae</taxon>
        <taxon>Medioppia</taxon>
    </lineage>
</organism>
<keyword evidence="5" id="KW-1185">Reference proteome</keyword>
<dbReference type="Proteomes" id="UP000759131">
    <property type="component" value="Unassembled WGS sequence"/>
</dbReference>
<dbReference type="AlphaFoldDB" id="A0A7R9KNU7"/>
<dbReference type="PROSITE" id="PS51444">
    <property type="entry name" value="FH2"/>
    <property type="match status" value="1"/>
</dbReference>
<dbReference type="SMART" id="SM00498">
    <property type="entry name" value="FH2"/>
    <property type="match status" value="1"/>
</dbReference>
<dbReference type="PANTHER" id="PTHR46345:SF8">
    <property type="entry name" value="FORMIN 3, ISOFORM B"/>
    <property type="match status" value="1"/>
</dbReference>
<feature type="coiled-coil region" evidence="1">
    <location>
        <begin position="301"/>
        <end position="328"/>
    </location>
</feature>
<evidence type="ECO:0000313" key="5">
    <source>
        <dbReference type="Proteomes" id="UP000759131"/>
    </source>
</evidence>
<evidence type="ECO:0000259" key="3">
    <source>
        <dbReference type="PROSITE" id="PS51444"/>
    </source>
</evidence>
<evidence type="ECO:0000256" key="1">
    <source>
        <dbReference type="SAM" id="Coils"/>
    </source>
</evidence>
<evidence type="ECO:0000256" key="2">
    <source>
        <dbReference type="SAM" id="MobiDB-lite"/>
    </source>
</evidence>
<dbReference type="InterPro" id="IPR042201">
    <property type="entry name" value="FH2_Formin_sf"/>
</dbReference>
<feature type="domain" description="FH2" evidence="3">
    <location>
        <begin position="1"/>
        <end position="417"/>
    </location>
</feature>
<proteinExistence type="predicted"/>
<feature type="region of interest" description="Disordered" evidence="2">
    <location>
        <begin position="51"/>
        <end position="77"/>
    </location>
</feature>
<gene>
    <name evidence="4" type="ORF">OSB1V03_LOCUS6668</name>
</gene>
<dbReference type="OrthoDB" id="26518at2759"/>
<dbReference type="EMBL" id="OC858254">
    <property type="protein sequence ID" value="CAD7626235.1"/>
    <property type="molecule type" value="Genomic_DNA"/>
</dbReference>
<accession>A0A7R9KNU7</accession>
<sequence>MKSINWSKISSDKIISADKPNLWSLVAAQHKSDFHPNVDFSELEELFRQSSNNSAPNSCPGSPRLQRRPHSSEIVGSPFNSLERKTLKRLSGEYQTPVELQLLDAKKSLNVNIFLKQYRGSIEELTNKISCGDHKEIGTERLKNLLKILPESNEIELLNNNSEESHRLPIAEKFLLNLIKIPNYLLRIEGMLLKEEYYSNVTYLEPAIQLVRNAAKEIKDSNSLHEILYLILVFGNFLNSGGYAGDAAGFKMMSLLKLPEIRANKPGFNLIHYVAMHAEKKGLQNFSSELPSLDEASKISVENLRLDVNSLSNKIRSLKEQIKKQKKDSSLHKEMDSFLTSSEREVKKLSVGVETQLNEIRVEMAEFLCEELDRFKLEECFRVFSAFCQRFKLAIDENERRRENELKLEARKSNSQLKRWTNSTDSDSFLIENSLTPTNSSNCLTNLMSSSFNGENKLKRRSRRNSQEDDLHTGLMDLLKTSNDFGSNEIPIFGGSFRRMGSGRRSRTSIPIFDSDLNSRDRNTNDCKIKEETNEVNEKENMSAKLKADTEFENKNLENNRKDDGQVISRPSTLYLSNNYSSQPTAVITPTKLIRDDDTSAERPHLLSPILTLESERLNRSGCLPRRTSISSPSTATAAAIVSPIQLNDTIEKCIPSAPLKSKLPLPDAIDCQPNKHDFRRGLNIIDEALDTILITESIVYETNLFFSSKESNQFSILIYTQFY</sequence>
<protein>
    <recommendedName>
        <fullName evidence="3">FH2 domain-containing protein</fullName>
    </recommendedName>
</protein>